<feature type="region of interest" description="Disordered" evidence="9">
    <location>
        <begin position="34"/>
        <end position="88"/>
    </location>
</feature>
<protein>
    <recommendedName>
        <fullName evidence="10">SMP-LTD domain-containing protein</fullName>
    </recommendedName>
</protein>
<evidence type="ECO:0000256" key="9">
    <source>
        <dbReference type="SAM" id="MobiDB-lite"/>
    </source>
</evidence>
<sequence>MDSKAHSKAKAFSASTPSFSFRYNAEDEEVEQLYYTPSDTESSKKIEDSSHISNEEGINETKSKDSSPILSKSKALGNLDESSSGETWRILREMKGRITKTVEDKIEEIKSDRMKKKLLATSSLSDSEERSETSSSVKDSSEKAPYQNKEDVVIADSDLADISDTSLTPDRTTPVATEVDISDVTPSKDNFITTSTFNTSTKKGSVRSDDTEKTSNILYKKLKMKASKRVELGIEAVEESVGKEEGRLMEKKPVKDHASSHVYVMPNISVRAAAFFALLGVLYTFVNVPQFLFGVIVGVFLSFEFSYWASCSQWTNHQKVPAEYYSNDYPSGQFYPPSLEEHQKVVYEGWVNEFCFEYQPEIYHVTQTETVYARLEGSVLKLASPRQKISKRAIWNEPQYKLRFDRERTYDISSCQVVLLPDKLAHKRIWSKKYPICIILNPDSHLGTRYRERGTSSLDFVSYKKSPKKGEEEEKVDEEQDSGEVKTPSKIKKGGICLDEDEMSLCTDEEDDDNGLSSDYVKVPTSLINKNNIYLFARTDREKDIWFRRLAAAAKEKSSSIEEEEQKNDVCLSEGDDSKTPTKPQKFDEHYHTFMVQYIRRKINICGGEENVDMPEEEDESLVWFNMFLARILYDPMHDSYWIKQIQEKIQKKLSAIKVPTFMESLLVSNVELSESVPVIEKGCLPKLNCDGIWVDLDINYKGTFKMTIDTKINLIRLKNYYGTIQKSEGGEVPEVLEKSLLKPAIFDSEVEDSAESSGDEVGPEDCQTSNNNRRKTSQKVMQMVDKIASSKYFQQVTDNKYVKKALEGVSNTTISLVVQVKSLTGTVVINFPPPPSDRLWYGFRPNTKLSLSAKPKVGQRGINMVYITNYIEKKLVREFEKLLVMPNMDDLIIPLMNKEKPS</sequence>
<name>A0A9P0MEE2_NEZVI</name>
<keyword evidence="3" id="KW-0812">Transmembrane</keyword>
<evidence type="ECO:0000256" key="8">
    <source>
        <dbReference type="ARBA" id="ARBA00023136"/>
    </source>
</evidence>
<dbReference type="AlphaFoldDB" id="A0A9P0MEE2"/>
<evidence type="ECO:0000313" key="11">
    <source>
        <dbReference type="EMBL" id="CAH1396473.1"/>
    </source>
</evidence>
<evidence type="ECO:0000256" key="6">
    <source>
        <dbReference type="ARBA" id="ARBA00023055"/>
    </source>
</evidence>
<evidence type="ECO:0000256" key="3">
    <source>
        <dbReference type="ARBA" id="ARBA00022692"/>
    </source>
</evidence>
<evidence type="ECO:0000259" key="10">
    <source>
        <dbReference type="PROSITE" id="PS51847"/>
    </source>
</evidence>
<feature type="region of interest" description="Disordered" evidence="9">
    <location>
        <begin position="461"/>
        <end position="489"/>
    </location>
</feature>
<dbReference type="OrthoDB" id="26740at2759"/>
<keyword evidence="6" id="KW-0445">Lipid transport</keyword>
<dbReference type="PANTHER" id="PTHR13466:SF0">
    <property type="entry name" value="SMP-LTD DOMAIN-CONTAINING PROTEIN"/>
    <property type="match status" value="1"/>
</dbReference>
<dbReference type="PANTHER" id="PTHR13466">
    <property type="entry name" value="TEX2 PROTEIN-RELATED"/>
    <property type="match status" value="1"/>
</dbReference>
<dbReference type="GO" id="GO:0005789">
    <property type="term" value="C:endoplasmic reticulum membrane"/>
    <property type="evidence" value="ECO:0007669"/>
    <property type="project" value="UniProtKB-SubCell"/>
</dbReference>
<feature type="compositionally biased region" description="Acidic residues" evidence="9">
    <location>
        <begin position="753"/>
        <end position="764"/>
    </location>
</feature>
<feature type="compositionally biased region" description="Basic and acidic residues" evidence="9">
    <location>
        <begin position="576"/>
        <end position="585"/>
    </location>
</feature>
<accession>A0A9P0MEE2</accession>
<evidence type="ECO:0000256" key="7">
    <source>
        <dbReference type="ARBA" id="ARBA00023121"/>
    </source>
</evidence>
<evidence type="ECO:0000313" key="12">
    <source>
        <dbReference type="Proteomes" id="UP001152798"/>
    </source>
</evidence>
<dbReference type="InterPro" id="IPR031468">
    <property type="entry name" value="SMP_LBD"/>
</dbReference>
<feature type="region of interest" description="Disordered" evidence="9">
    <location>
        <begin position="753"/>
        <end position="779"/>
    </location>
</feature>
<keyword evidence="4" id="KW-0256">Endoplasmic reticulum</keyword>
<proteinExistence type="predicted"/>
<keyword evidence="5" id="KW-1133">Transmembrane helix</keyword>
<dbReference type="CDD" id="cd21675">
    <property type="entry name" value="SMP_TEX2"/>
    <property type="match status" value="1"/>
</dbReference>
<dbReference type="GO" id="GO:0008289">
    <property type="term" value="F:lipid binding"/>
    <property type="evidence" value="ECO:0007669"/>
    <property type="project" value="UniProtKB-KW"/>
</dbReference>
<feature type="domain" description="SMP-LTD" evidence="10">
    <location>
        <begin position="618"/>
        <end position="895"/>
    </location>
</feature>
<feature type="region of interest" description="Disordered" evidence="9">
    <location>
        <begin position="557"/>
        <end position="585"/>
    </location>
</feature>
<keyword evidence="8" id="KW-0472">Membrane</keyword>
<organism evidence="11 12">
    <name type="scientific">Nezara viridula</name>
    <name type="common">Southern green stink bug</name>
    <name type="synonym">Cimex viridulus</name>
    <dbReference type="NCBI Taxonomy" id="85310"/>
    <lineage>
        <taxon>Eukaryota</taxon>
        <taxon>Metazoa</taxon>
        <taxon>Ecdysozoa</taxon>
        <taxon>Arthropoda</taxon>
        <taxon>Hexapoda</taxon>
        <taxon>Insecta</taxon>
        <taxon>Pterygota</taxon>
        <taxon>Neoptera</taxon>
        <taxon>Paraneoptera</taxon>
        <taxon>Hemiptera</taxon>
        <taxon>Heteroptera</taxon>
        <taxon>Panheteroptera</taxon>
        <taxon>Pentatomomorpha</taxon>
        <taxon>Pentatomoidea</taxon>
        <taxon>Pentatomidae</taxon>
        <taxon>Pentatominae</taxon>
        <taxon>Nezara</taxon>
    </lineage>
</organism>
<keyword evidence="12" id="KW-1185">Reference proteome</keyword>
<feature type="compositionally biased region" description="Acidic residues" evidence="9">
    <location>
        <begin position="473"/>
        <end position="482"/>
    </location>
</feature>
<reference evidence="11" key="1">
    <citation type="submission" date="2022-01" db="EMBL/GenBank/DDBJ databases">
        <authorList>
            <person name="King R."/>
        </authorList>
    </citation>
    <scope>NUCLEOTIDE SEQUENCE</scope>
</reference>
<keyword evidence="7" id="KW-0446">Lipid-binding</keyword>
<dbReference type="InterPro" id="IPR019411">
    <property type="entry name" value="MMM1_dom"/>
</dbReference>
<gene>
    <name evidence="11" type="ORF">NEZAVI_LOCUS6536</name>
</gene>
<evidence type="ECO:0000256" key="4">
    <source>
        <dbReference type="ARBA" id="ARBA00022824"/>
    </source>
</evidence>
<feature type="compositionally biased region" description="Basic and acidic residues" evidence="9">
    <location>
        <begin position="41"/>
        <end position="65"/>
    </location>
</feature>
<dbReference type="PROSITE" id="PS51847">
    <property type="entry name" value="SMP"/>
    <property type="match status" value="1"/>
</dbReference>
<dbReference type="Pfam" id="PF10296">
    <property type="entry name" value="MMM1"/>
    <property type="match status" value="1"/>
</dbReference>
<keyword evidence="2" id="KW-0813">Transport</keyword>
<dbReference type="EMBL" id="OV725079">
    <property type="protein sequence ID" value="CAH1396473.1"/>
    <property type="molecule type" value="Genomic_DNA"/>
</dbReference>
<feature type="region of interest" description="Disordered" evidence="9">
    <location>
        <begin position="117"/>
        <end position="152"/>
    </location>
</feature>
<evidence type="ECO:0000256" key="2">
    <source>
        <dbReference type="ARBA" id="ARBA00022448"/>
    </source>
</evidence>
<dbReference type="Proteomes" id="UP001152798">
    <property type="component" value="Chromosome 3"/>
</dbReference>
<comment type="subcellular location">
    <subcellularLocation>
        <location evidence="1">Endoplasmic reticulum membrane</location>
    </subcellularLocation>
</comment>
<dbReference type="GO" id="GO:0006869">
    <property type="term" value="P:lipid transport"/>
    <property type="evidence" value="ECO:0007669"/>
    <property type="project" value="UniProtKB-KW"/>
</dbReference>
<evidence type="ECO:0000256" key="1">
    <source>
        <dbReference type="ARBA" id="ARBA00004586"/>
    </source>
</evidence>
<evidence type="ECO:0000256" key="5">
    <source>
        <dbReference type="ARBA" id="ARBA00022989"/>
    </source>
</evidence>